<dbReference type="CDD" id="cd07377">
    <property type="entry name" value="WHTH_GntR"/>
    <property type="match status" value="1"/>
</dbReference>
<dbReference type="Gene3D" id="1.10.10.10">
    <property type="entry name" value="Winged helix-like DNA-binding domain superfamily/Winged helix DNA-binding domain"/>
    <property type="match status" value="1"/>
</dbReference>
<reference evidence="6 7" key="1">
    <citation type="submission" date="2022-10" db="EMBL/GenBank/DDBJ databases">
        <title>Roseococcus glaciei nov., sp. nov., isolated from glacier.</title>
        <authorList>
            <person name="Liu Q."/>
            <person name="Xin Y.-H."/>
        </authorList>
    </citation>
    <scope>NUCLEOTIDE SEQUENCE [LARGE SCALE GENOMIC DNA]</scope>
    <source>
        <strain evidence="6 7">MDT2-1-1</strain>
    </source>
</reference>
<dbReference type="Pfam" id="PF00392">
    <property type="entry name" value="GntR"/>
    <property type="match status" value="1"/>
</dbReference>
<dbReference type="InterPro" id="IPR008920">
    <property type="entry name" value="TF_FadR/GntR_C"/>
</dbReference>
<dbReference type="SMART" id="SM00895">
    <property type="entry name" value="FCD"/>
    <property type="match status" value="1"/>
</dbReference>
<dbReference type="RefSeq" id="WP_301590672.1">
    <property type="nucleotide sequence ID" value="NZ_JAPFQI010000009.1"/>
</dbReference>
<evidence type="ECO:0000313" key="6">
    <source>
        <dbReference type="EMBL" id="MCW8086600.1"/>
    </source>
</evidence>
<protein>
    <submittedName>
        <fullName evidence="6">GntR family transcriptional regulator</fullName>
    </submittedName>
</protein>
<name>A0ABT3NWU6_9PROT</name>
<comment type="caution">
    <text evidence="6">The sequence shown here is derived from an EMBL/GenBank/DDBJ whole genome shotgun (WGS) entry which is preliminary data.</text>
</comment>
<dbReference type="InterPro" id="IPR036388">
    <property type="entry name" value="WH-like_DNA-bd_sf"/>
</dbReference>
<dbReference type="SUPFAM" id="SSF48008">
    <property type="entry name" value="GntR ligand-binding domain-like"/>
    <property type="match status" value="1"/>
</dbReference>
<gene>
    <name evidence="6" type="ORF">OF850_13260</name>
</gene>
<dbReference type="PROSITE" id="PS50949">
    <property type="entry name" value="HTH_GNTR"/>
    <property type="match status" value="1"/>
</dbReference>
<sequence length="263" mass="29011">MALAAARQRMLDKIVKQSCRMMSSSKSPARPRAPRSPASAPSAAVAERRSGGTVSYIVKDVEEAIRSGRLVLGQRLVEADLARELRVSRGSLREALNRLATAGLVEIVPNRGAVVRRLTRKEVADRYQIRAQLEGLAASLAAQRLHEADHRERLLSVAPPDAAQISSVEEYRRENYRLHEMIADLSGNPQLAALIRQLWLPAHMVELRGSLDATFHRDSAEDHRRIVDAILSQDAAAAEAAMQAHLEARCRVILSLPSRVFGE</sequence>
<dbReference type="SUPFAM" id="SSF46785">
    <property type="entry name" value="Winged helix' DNA-binding domain"/>
    <property type="match status" value="1"/>
</dbReference>
<dbReference type="SMART" id="SM00345">
    <property type="entry name" value="HTH_GNTR"/>
    <property type="match status" value="1"/>
</dbReference>
<dbReference type="EMBL" id="JAPFQI010000009">
    <property type="protein sequence ID" value="MCW8086600.1"/>
    <property type="molecule type" value="Genomic_DNA"/>
</dbReference>
<keyword evidence="3" id="KW-0804">Transcription</keyword>
<keyword evidence="7" id="KW-1185">Reference proteome</keyword>
<evidence type="ECO:0000256" key="1">
    <source>
        <dbReference type="ARBA" id="ARBA00023015"/>
    </source>
</evidence>
<dbReference type="Gene3D" id="1.20.120.530">
    <property type="entry name" value="GntR ligand-binding domain-like"/>
    <property type="match status" value="1"/>
</dbReference>
<evidence type="ECO:0000256" key="4">
    <source>
        <dbReference type="SAM" id="MobiDB-lite"/>
    </source>
</evidence>
<feature type="region of interest" description="Disordered" evidence="4">
    <location>
        <begin position="18"/>
        <end position="45"/>
    </location>
</feature>
<keyword evidence="2" id="KW-0238">DNA-binding</keyword>
<feature type="compositionally biased region" description="Low complexity" evidence="4">
    <location>
        <begin position="23"/>
        <end position="45"/>
    </location>
</feature>
<evidence type="ECO:0000256" key="2">
    <source>
        <dbReference type="ARBA" id="ARBA00023125"/>
    </source>
</evidence>
<proteinExistence type="predicted"/>
<accession>A0ABT3NWU6</accession>
<evidence type="ECO:0000313" key="7">
    <source>
        <dbReference type="Proteomes" id="UP001526430"/>
    </source>
</evidence>
<keyword evidence="1" id="KW-0805">Transcription regulation</keyword>
<organism evidence="6 7">
    <name type="scientific">Sabulicella glaciei</name>
    <dbReference type="NCBI Taxonomy" id="2984948"/>
    <lineage>
        <taxon>Bacteria</taxon>
        <taxon>Pseudomonadati</taxon>
        <taxon>Pseudomonadota</taxon>
        <taxon>Alphaproteobacteria</taxon>
        <taxon>Acetobacterales</taxon>
        <taxon>Acetobacteraceae</taxon>
        <taxon>Sabulicella</taxon>
    </lineage>
</organism>
<evidence type="ECO:0000259" key="5">
    <source>
        <dbReference type="PROSITE" id="PS50949"/>
    </source>
</evidence>
<feature type="domain" description="HTH gntR-type" evidence="5">
    <location>
        <begin position="51"/>
        <end position="118"/>
    </location>
</feature>
<dbReference type="PANTHER" id="PTHR43537">
    <property type="entry name" value="TRANSCRIPTIONAL REGULATOR, GNTR FAMILY"/>
    <property type="match status" value="1"/>
</dbReference>
<dbReference type="Pfam" id="PF07729">
    <property type="entry name" value="FCD"/>
    <property type="match status" value="1"/>
</dbReference>
<dbReference type="InterPro" id="IPR036390">
    <property type="entry name" value="WH_DNA-bd_sf"/>
</dbReference>
<dbReference type="Proteomes" id="UP001526430">
    <property type="component" value="Unassembled WGS sequence"/>
</dbReference>
<dbReference type="InterPro" id="IPR000524">
    <property type="entry name" value="Tscrpt_reg_HTH_GntR"/>
</dbReference>
<dbReference type="InterPro" id="IPR011711">
    <property type="entry name" value="GntR_C"/>
</dbReference>
<evidence type="ECO:0000256" key="3">
    <source>
        <dbReference type="ARBA" id="ARBA00023163"/>
    </source>
</evidence>
<dbReference type="PANTHER" id="PTHR43537:SF24">
    <property type="entry name" value="GLUCONATE OPERON TRANSCRIPTIONAL REPRESSOR"/>
    <property type="match status" value="1"/>
</dbReference>